<accession>A0A1A2TSN9</accession>
<dbReference type="RefSeq" id="WP_067829297.1">
    <property type="nucleotide sequence ID" value="NZ_LZJP01000042.1"/>
</dbReference>
<dbReference type="Proteomes" id="UP000092389">
    <property type="component" value="Unassembled WGS sequence"/>
</dbReference>
<evidence type="ECO:0000256" key="1">
    <source>
        <dbReference type="SAM" id="MobiDB-lite"/>
    </source>
</evidence>
<feature type="compositionally biased region" description="Polar residues" evidence="1">
    <location>
        <begin position="1"/>
        <end position="11"/>
    </location>
</feature>
<feature type="compositionally biased region" description="Basic and acidic residues" evidence="1">
    <location>
        <begin position="341"/>
        <end position="351"/>
    </location>
</feature>
<gene>
    <name evidence="3" type="ORF">A5683_22715</name>
</gene>
<dbReference type="GO" id="GO:0016491">
    <property type="term" value="F:oxidoreductase activity"/>
    <property type="evidence" value="ECO:0007669"/>
    <property type="project" value="InterPro"/>
</dbReference>
<reference evidence="3 4" key="1">
    <citation type="submission" date="2016-06" db="EMBL/GenBank/DDBJ databases">
        <authorList>
            <person name="Kjaerup R.B."/>
            <person name="Dalgaard T.S."/>
            <person name="Juul-Madsen H.R."/>
        </authorList>
    </citation>
    <scope>NUCLEOTIDE SEQUENCE [LARGE SCALE GENOMIC DNA]</scope>
    <source>
        <strain evidence="3 4">E152</strain>
    </source>
</reference>
<evidence type="ECO:0000313" key="3">
    <source>
        <dbReference type="EMBL" id="OBH75317.1"/>
    </source>
</evidence>
<name>A0A1A2TH08_MYCNT</name>
<dbReference type="Pfam" id="PF09995">
    <property type="entry name" value="MPAB_Lcp_cat"/>
    <property type="match status" value="1"/>
</dbReference>
<dbReference type="AlphaFoldDB" id="A0A1A2TH08"/>
<dbReference type="OrthoDB" id="3456672at2"/>
<feature type="region of interest" description="Disordered" evidence="1">
    <location>
        <begin position="325"/>
        <end position="357"/>
    </location>
</feature>
<dbReference type="EMBL" id="LZJU01000089">
    <property type="protein sequence ID" value="OBH75317.1"/>
    <property type="molecule type" value="Genomic_DNA"/>
</dbReference>
<dbReference type="InterPro" id="IPR018713">
    <property type="entry name" value="MPAB/Lcp_cat_dom"/>
</dbReference>
<accession>A0A1A2TH08</accession>
<feature type="region of interest" description="Disordered" evidence="1">
    <location>
        <begin position="1"/>
        <end position="44"/>
    </location>
</feature>
<feature type="domain" description="ER-bound oxygenase mpaB/mpaB'/Rubber oxygenase catalytic" evidence="2">
    <location>
        <begin position="64"/>
        <end position="299"/>
    </location>
</feature>
<protein>
    <recommendedName>
        <fullName evidence="2">ER-bound oxygenase mpaB/mpaB'/Rubber oxygenase catalytic domain-containing protein</fullName>
    </recommendedName>
</protein>
<sequence>MTQDTSASRPLTSDVADGDAVATAEQSVSAGPTDASDGVAGGCPVSPAGYDAPPAPLGPDSLTWRYFGDWRGMLQGPWAGSMQNMHPQLGAAVIDHSTFFRERWPRLLRSLYPIGGVVFDGERAPVTGAEVRDYHTDIKGVDDQGRRYHALNPDVFYWAHSTFFMGTIHVAERFCGGITEEQKRQLFAEHVEWYRMYGMSMRPVPGSWEEFQAYWDHMCRNVLENNWAARAVLDLTELPKPPFAQWIPDFLWAAQRKLLAPFFVWVTVGLYDPPVRELMGYRWSRRDEWLHRRFGDVVRGVFALVPSRFRKHPRARAGLDRASGRIPLDTPLVQTPARNLPPEDERGDPKHYCPMVP</sequence>
<proteinExistence type="predicted"/>
<comment type="caution">
    <text evidence="3">The sequence shown here is derived from an EMBL/GenBank/DDBJ whole genome shotgun (WGS) entry which is preliminary data.</text>
</comment>
<evidence type="ECO:0000259" key="2">
    <source>
        <dbReference type="Pfam" id="PF09995"/>
    </source>
</evidence>
<dbReference type="PANTHER" id="PTHR36151">
    <property type="entry name" value="BLR2777 PROTEIN"/>
    <property type="match status" value="1"/>
</dbReference>
<evidence type="ECO:0000313" key="4">
    <source>
        <dbReference type="Proteomes" id="UP000092389"/>
    </source>
</evidence>
<dbReference type="PANTHER" id="PTHR36151:SF3">
    <property type="entry name" value="ER-BOUND OXYGENASE MPAB_MPAB'_RUBBER OXYGENASE CATALYTIC DOMAIN-CONTAINING PROTEIN"/>
    <property type="match status" value="1"/>
</dbReference>
<organism evidence="3 4">
    <name type="scientific">Mycobacterium mantenii</name>
    <dbReference type="NCBI Taxonomy" id="560555"/>
    <lineage>
        <taxon>Bacteria</taxon>
        <taxon>Bacillati</taxon>
        <taxon>Actinomycetota</taxon>
        <taxon>Actinomycetes</taxon>
        <taxon>Mycobacteriales</taxon>
        <taxon>Mycobacteriaceae</taxon>
        <taxon>Mycobacterium</taxon>
        <taxon>Mycobacterium avium complex (MAC)</taxon>
    </lineage>
</organism>